<dbReference type="GO" id="GO:0005886">
    <property type="term" value="C:plasma membrane"/>
    <property type="evidence" value="ECO:0007669"/>
    <property type="project" value="UniProtKB-SubCell"/>
</dbReference>
<feature type="transmembrane region" description="Helical" evidence="1">
    <location>
        <begin position="58"/>
        <end position="79"/>
    </location>
</feature>
<evidence type="ECO:0000256" key="1">
    <source>
        <dbReference type="SAM" id="Phobius"/>
    </source>
</evidence>
<feature type="transmembrane region" description="Helical" evidence="1">
    <location>
        <begin position="565"/>
        <end position="587"/>
    </location>
</feature>
<dbReference type="KEGG" id="orp:MOP44_01090"/>
<feature type="transmembrane region" description="Helical" evidence="1">
    <location>
        <begin position="451"/>
        <end position="467"/>
    </location>
</feature>
<sequence length="1195" mass="135557">MLHFFWFEVRYWLRSVMLWVFTAIVSLLTLLPMSTDQVQVGGAIGNTFRNAPYVVEQYYSIFWFITLLMVTAFANSAAAREFAYNMHQIVFTKPIRKLDFLIGRFLGAVVISTIPMLGISLGALLAKVMPWADADRFGPVVWSAHLSGIFIFALPNTLFIAAILFTIAALTRSTVVSFLGGLGLLVANVVAGVLTDKLENEKLAAMVDPFGNNAFALMTKYWTVADRNTHALGLTGLLLWNRLIWLAVGILIFAFCCWRFSFAERQARASRKKLDDSDAIAAIPSPAIRTTVTLNYGAAARWRQLLASIRIEYRRLLKTVSFIVITCAALLNSVGALIFSARQGFGLTTRPVTYALLQIIAGTLYLFLVALITFFAGVLVWEERDARTDEVSDALPVPEWPSYVAKFIALITALATIQVVVMIVAIWVQAADGYTRFQLGLYIETLLGQDLLRFAFLAALAFLIHVLSPNKYVGYFAFIGAVVANTFMWRPLHVGTRMVQFGSLPAMTYSDFFGYQPWMKGWTWFAIYWILFSCLVAAATILFWPRGKDLRWKARLVHAQQRFRGPVRALSLLAAVAFIAVVGWVYYNTEVLNQVESNNDTLQRQADYEKNYKRFEHLPQPRVTDVHYDIAIYPATRELVMRGSEQIKNETAAPIDALHLSLDRNFTSTVDMAGMQLAQDDKRLGYRIYKLTTPLAPGEVRTLNFDVESHPKGFENTLTMTGVVQNGSFFNSSSVPQIGYQENNELTDPNDRRRFKLKEKDLMPELVRNCTTGCMDSYISNNSDWVNVDTIISTSADQMAIAPGSLLRQWQQDGRNFYEYKLDHFALNFYSFISARYQVQRSKWNDMDVEVYYLKEHPWNVSKMVSSIEKSFAYYTTNYGPYYNKQARIVEFPRVASFAQAFPGTMPYSESIGFIADIEKPDDIDMVFYVVAHEMGHQWWAHQVVGANMQGATSLSETLAQYSALMVMEKQYGPDTMRKFMQYEMDNYLRSRGTERLKERPLMRVEASQGYIHYRKGSVVMYYLRQMIGEDAINRALRKVLAQYRYAQPPYPTSWALVDALRSETPQQYQYLLKDLFEDITLFSNRTTSATAHKRPDGKYDVTVQVETHKYTADAKGAEQEIPVDDWIEVGALAAPAKGDRYGKVLVRQQVHMTGKGGTYTFVSSSVPDKGGIDPLLLLVDRVPDDNMKKVDIVP</sequence>
<proteinExistence type="predicted"/>
<name>A0A9J7BPA7_9BACT</name>
<evidence type="ECO:0000313" key="3">
    <source>
        <dbReference type="EMBL" id="UWZ84544.1"/>
    </source>
</evidence>
<feature type="transmembrane region" description="Helical" evidence="1">
    <location>
        <begin position="522"/>
        <end position="544"/>
    </location>
</feature>
<dbReference type="InterPro" id="IPR027268">
    <property type="entry name" value="Peptidase_M4/M1_CTD_sf"/>
</dbReference>
<accession>A0A9J7BPA7</accession>
<feature type="transmembrane region" description="Helical" evidence="1">
    <location>
        <begin position="359"/>
        <end position="381"/>
    </location>
</feature>
<feature type="transmembrane region" description="Helical" evidence="1">
    <location>
        <begin position="175"/>
        <end position="194"/>
    </location>
</feature>
<keyword evidence="1" id="KW-0472">Membrane</keyword>
<feature type="transmembrane region" description="Helical" evidence="1">
    <location>
        <begin position="407"/>
        <end position="431"/>
    </location>
</feature>
<dbReference type="RefSeq" id="WP_260794050.1">
    <property type="nucleotide sequence ID" value="NZ_CP093313.1"/>
</dbReference>
<feature type="domain" description="Peptidase M1 membrane alanine aminopeptidase" evidence="2">
    <location>
        <begin position="881"/>
        <end position="1048"/>
    </location>
</feature>
<feature type="transmembrane region" description="Helical" evidence="1">
    <location>
        <begin position="472"/>
        <end position="489"/>
    </location>
</feature>
<dbReference type="EMBL" id="CP093313">
    <property type="protein sequence ID" value="UWZ84544.1"/>
    <property type="molecule type" value="Genomic_DNA"/>
</dbReference>
<evidence type="ECO:0000313" key="4">
    <source>
        <dbReference type="Proteomes" id="UP001059380"/>
    </source>
</evidence>
<dbReference type="SUPFAM" id="SSF55486">
    <property type="entry name" value="Metalloproteases ('zincins'), catalytic domain"/>
    <property type="match status" value="1"/>
</dbReference>
<feature type="transmembrane region" description="Helical" evidence="1">
    <location>
        <begin position="146"/>
        <end position="168"/>
    </location>
</feature>
<keyword evidence="4" id="KW-1185">Reference proteome</keyword>
<organism evidence="3 4">
    <name type="scientific">Occallatibacter riparius</name>
    <dbReference type="NCBI Taxonomy" id="1002689"/>
    <lineage>
        <taxon>Bacteria</taxon>
        <taxon>Pseudomonadati</taxon>
        <taxon>Acidobacteriota</taxon>
        <taxon>Terriglobia</taxon>
        <taxon>Terriglobales</taxon>
        <taxon>Acidobacteriaceae</taxon>
        <taxon>Occallatibacter</taxon>
    </lineage>
</organism>
<feature type="transmembrane region" description="Helical" evidence="1">
    <location>
        <begin position="243"/>
        <end position="262"/>
    </location>
</feature>
<dbReference type="GO" id="GO:0008270">
    <property type="term" value="F:zinc ion binding"/>
    <property type="evidence" value="ECO:0007669"/>
    <property type="project" value="InterPro"/>
</dbReference>
<dbReference type="Gene3D" id="1.10.390.10">
    <property type="entry name" value="Neutral Protease Domain 2"/>
    <property type="match status" value="1"/>
</dbReference>
<keyword evidence="1" id="KW-0812">Transmembrane</keyword>
<dbReference type="Proteomes" id="UP001059380">
    <property type="component" value="Chromosome"/>
</dbReference>
<dbReference type="GO" id="GO:0008237">
    <property type="term" value="F:metallopeptidase activity"/>
    <property type="evidence" value="ECO:0007669"/>
    <property type="project" value="InterPro"/>
</dbReference>
<gene>
    <name evidence="3" type="ORF">MOP44_01090</name>
</gene>
<dbReference type="GO" id="GO:0140359">
    <property type="term" value="F:ABC-type transporter activity"/>
    <property type="evidence" value="ECO:0007669"/>
    <property type="project" value="InterPro"/>
</dbReference>
<keyword evidence="1" id="KW-1133">Transmembrane helix</keyword>
<reference evidence="3" key="1">
    <citation type="submission" date="2021-04" db="EMBL/GenBank/DDBJ databases">
        <title>Phylogenetic analysis of Acidobacteriaceae.</title>
        <authorList>
            <person name="Qiu L."/>
            <person name="Zhang Q."/>
        </authorList>
    </citation>
    <scope>NUCLEOTIDE SEQUENCE</scope>
    <source>
        <strain evidence="3">DSM 25168</strain>
    </source>
</reference>
<protein>
    <submittedName>
        <fullName evidence="3">ABC transporter permease subunit</fullName>
    </submittedName>
</protein>
<dbReference type="Pfam" id="PF01433">
    <property type="entry name" value="Peptidase_M1"/>
    <property type="match status" value="1"/>
</dbReference>
<dbReference type="InterPro" id="IPR014782">
    <property type="entry name" value="Peptidase_M1_dom"/>
</dbReference>
<evidence type="ECO:0000259" key="2">
    <source>
        <dbReference type="Pfam" id="PF01433"/>
    </source>
</evidence>
<feature type="transmembrane region" description="Helical" evidence="1">
    <location>
        <begin position="320"/>
        <end position="339"/>
    </location>
</feature>
<dbReference type="AlphaFoldDB" id="A0A9J7BPA7"/>
<feature type="transmembrane region" description="Helical" evidence="1">
    <location>
        <begin position="12"/>
        <end position="31"/>
    </location>
</feature>
<feature type="transmembrane region" description="Helical" evidence="1">
    <location>
        <begin position="100"/>
        <end position="126"/>
    </location>
</feature>